<evidence type="ECO:0000256" key="1">
    <source>
        <dbReference type="ARBA" id="ARBA00004370"/>
    </source>
</evidence>
<dbReference type="Gene3D" id="3.10.20.310">
    <property type="entry name" value="membrane protein fhac"/>
    <property type="match status" value="5"/>
</dbReference>
<keyword evidence="14" id="KW-1185">Reference proteome</keyword>
<feature type="domain" description="POTRA" evidence="10">
    <location>
        <begin position="185"/>
        <end position="273"/>
    </location>
</feature>
<reference evidence="12 13" key="1">
    <citation type="submission" date="2019-02" db="EMBL/GenBank/DDBJ databases">
        <title>Complete Genome Sequence and Methylome Analysis of Sphaerotilus natans subsp. sulfidivorans D-507.</title>
        <authorList>
            <person name="Fomenkov A."/>
            <person name="Gridneva E."/>
            <person name="Smolyakov D."/>
            <person name="Dubinina G."/>
            <person name="Vincze T."/>
            <person name="Grabovich M."/>
            <person name="Roberts R.J."/>
        </authorList>
    </citation>
    <scope>NUCLEOTIDE SEQUENCE [LARGE SCALE GENOMIC DNA]</scope>
    <source>
        <strain evidence="12 13">D-507</strain>
    </source>
</reference>
<evidence type="ECO:0000256" key="9">
    <source>
        <dbReference type="NCBIfam" id="TIGR03303"/>
    </source>
</evidence>
<dbReference type="GO" id="GO:0051205">
    <property type="term" value="P:protein insertion into membrane"/>
    <property type="evidence" value="ECO:0007669"/>
    <property type="project" value="UniProtKB-UniRule"/>
</dbReference>
<evidence type="ECO:0000313" key="14">
    <source>
        <dbReference type="Proteomes" id="UP001549111"/>
    </source>
</evidence>
<evidence type="ECO:0000256" key="3">
    <source>
        <dbReference type="ARBA" id="ARBA00022692"/>
    </source>
</evidence>
<gene>
    <name evidence="8 12" type="primary">bamA</name>
    <name evidence="11" type="ORF">ABIC99_003469</name>
    <name evidence="12" type="ORF">EWH46_06905</name>
</gene>
<dbReference type="HAMAP" id="MF_01430">
    <property type="entry name" value="OM_assembly_BamA"/>
    <property type="match status" value="1"/>
</dbReference>
<evidence type="ECO:0000256" key="2">
    <source>
        <dbReference type="ARBA" id="ARBA00022452"/>
    </source>
</evidence>
<dbReference type="InterPro" id="IPR010827">
    <property type="entry name" value="BamA/TamA_POTRA"/>
</dbReference>
<sequence length="767" mass="85147" precursor="true">MRVPAFLPVSSPRACAVALMVAAASLPALAVTPFTLKDIRVEGLQRTEAGTVFASLPFRVGDTYSDEKGAAALRALFATGLFKDVRIEIEGQVAVVVVEERSVIGKVDFTGTSEFDRDTLIKALKDIGVGEGQPFDKALADRAEQELKRQYLTRSLYGAEVVTTITPVDRNRVNVTFAVSEGGVARIREIRITGNEAFSESTLLGQLDLSTGGMMTWYTKSDRYSRAKLNADLETLRAWYLNRGYLEFNVDSTQVAISPDKQDISITINIREGRRYIVTGVKLSGDYLGKDEEFRSLVSIRPGEPYKAEEVAATQKAFSDRFGLFGHAFARVELVPRIDRDTGRVEVQLNADPGRRVYVRRINVSGNTKTRDEVIRREFRQFESAWYDGQRIKLSRDRVDRLGYFSEVDIETQEVPGTADQVDLTINVKEKPTGSLMVGANFSSADKLSLSGSIKQDNVFGSGNYLGVELNTSKSSRTLVLSSVDPYFTRDGISRSLDVYYRTNKPVNSQGESYELVTPGASVRFGVPFSDYDTVFFGIGAERTTMRSATALPEAFYRYRATYGRSSTSYPLTLGWQRDGRDSALVPNEGRYQRVNIEWAAFGDTRYLRNNYQIQQYFPLSKKLTLGLNAELGYAKGLGGRDYPVFKSFYGGGLGTVRAFDQNSLGPVDVTGAYLGGTQRVNLNGELYFPFPGVGNDRTLRIFGYFDAGNVWGEDETPTLASFRASAGLGLSWISPVGPLKLSWGQPVRKFPQDRIQRFQFQIGTAF</sequence>
<feature type="signal peptide" evidence="8">
    <location>
        <begin position="1"/>
        <end position="30"/>
    </location>
</feature>
<dbReference type="OrthoDB" id="9803054at2"/>
<dbReference type="EMBL" id="JBEPLS010000020">
    <property type="protein sequence ID" value="MET3605638.1"/>
    <property type="molecule type" value="Genomic_DNA"/>
</dbReference>
<accession>A0A5C1PXJ7</accession>
<dbReference type="InterPro" id="IPR023707">
    <property type="entry name" value="OM_assembly_BamA"/>
</dbReference>
<dbReference type="Pfam" id="PF07244">
    <property type="entry name" value="POTRA"/>
    <property type="match status" value="5"/>
</dbReference>
<reference evidence="11 14" key="2">
    <citation type="submission" date="2024-06" db="EMBL/GenBank/DDBJ databases">
        <title>Genomic Encyclopedia of Type Strains, Phase IV (KMG-IV): sequencing the most valuable type-strain genomes for metagenomic binning, comparative biology and taxonomic classification.</title>
        <authorList>
            <person name="Goeker M."/>
        </authorList>
    </citation>
    <scope>NUCLEOTIDE SEQUENCE [LARGE SCALE GENOMIC DNA]</scope>
    <source>
        <strain evidence="11 14">D-501</strain>
    </source>
</reference>
<dbReference type="InterPro" id="IPR000184">
    <property type="entry name" value="Bac_surfAg_D15"/>
</dbReference>
<dbReference type="PIRSF" id="PIRSF006076">
    <property type="entry name" value="OM_assembly_OMP85"/>
    <property type="match status" value="1"/>
</dbReference>
<comment type="subcellular location">
    <subcellularLocation>
        <location evidence="8">Cell outer membrane</location>
    </subcellularLocation>
    <subcellularLocation>
        <location evidence="1">Membrane</location>
    </subcellularLocation>
</comment>
<evidence type="ECO:0000256" key="6">
    <source>
        <dbReference type="ARBA" id="ARBA00023136"/>
    </source>
</evidence>
<dbReference type="Gene3D" id="2.40.160.50">
    <property type="entry name" value="membrane protein fhac: a member of the omp85/tpsb transporter family"/>
    <property type="match status" value="1"/>
</dbReference>
<dbReference type="Proteomes" id="UP000323522">
    <property type="component" value="Chromosome"/>
</dbReference>
<keyword evidence="4 8" id="KW-0732">Signal</keyword>
<protein>
    <recommendedName>
        <fullName evidence="8 9">Outer membrane protein assembly factor BamA</fullName>
    </recommendedName>
</protein>
<evidence type="ECO:0000256" key="8">
    <source>
        <dbReference type="HAMAP-Rule" id="MF_01430"/>
    </source>
</evidence>
<dbReference type="GO" id="GO:0043165">
    <property type="term" value="P:Gram-negative-bacterium-type cell outer membrane assembly"/>
    <property type="evidence" value="ECO:0007669"/>
    <property type="project" value="UniProtKB-UniRule"/>
</dbReference>
<dbReference type="RefSeq" id="WP_149503261.1">
    <property type="nucleotide sequence ID" value="NZ_CP035708.1"/>
</dbReference>
<evidence type="ECO:0000256" key="7">
    <source>
        <dbReference type="ARBA" id="ARBA00023237"/>
    </source>
</evidence>
<evidence type="ECO:0000259" key="10">
    <source>
        <dbReference type="PROSITE" id="PS51779"/>
    </source>
</evidence>
<feature type="chain" id="PRO_5041749413" description="Outer membrane protein assembly factor BamA" evidence="8">
    <location>
        <begin position="31"/>
        <end position="767"/>
    </location>
</feature>
<feature type="domain" description="POTRA" evidence="10">
    <location>
        <begin position="102"/>
        <end position="182"/>
    </location>
</feature>
<dbReference type="AlphaFoldDB" id="A0A5C1PXJ7"/>
<dbReference type="InterPro" id="IPR039910">
    <property type="entry name" value="D15-like"/>
</dbReference>
<proteinExistence type="inferred from homology"/>
<dbReference type="InterPro" id="IPR034746">
    <property type="entry name" value="POTRA"/>
</dbReference>
<organism evidence="12 13">
    <name type="scientific">Sphaerotilus sulfidivorans</name>
    <dbReference type="NCBI Taxonomy" id="639200"/>
    <lineage>
        <taxon>Bacteria</taxon>
        <taxon>Pseudomonadati</taxon>
        <taxon>Pseudomonadota</taxon>
        <taxon>Betaproteobacteria</taxon>
        <taxon>Burkholderiales</taxon>
        <taxon>Sphaerotilaceae</taxon>
        <taxon>Sphaerotilus</taxon>
    </lineage>
</organism>
<name>A0A5C1PXJ7_9BURK</name>
<keyword evidence="3 8" id="KW-0812">Transmembrane</keyword>
<dbReference type="PROSITE" id="PS51779">
    <property type="entry name" value="POTRA"/>
    <property type="match status" value="4"/>
</dbReference>
<dbReference type="GO" id="GO:0009279">
    <property type="term" value="C:cell outer membrane"/>
    <property type="evidence" value="ECO:0007669"/>
    <property type="project" value="UniProtKB-SubCell"/>
</dbReference>
<feature type="domain" description="POTRA" evidence="10">
    <location>
        <begin position="357"/>
        <end position="431"/>
    </location>
</feature>
<dbReference type="PANTHER" id="PTHR12815">
    <property type="entry name" value="SORTING AND ASSEMBLY MACHINERY SAMM50 PROTEIN FAMILY MEMBER"/>
    <property type="match status" value="1"/>
</dbReference>
<evidence type="ECO:0000256" key="5">
    <source>
        <dbReference type="ARBA" id="ARBA00022737"/>
    </source>
</evidence>
<evidence type="ECO:0000313" key="11">
    <source>
        <dbReference type="EMBL" id="MET3605638.1"/>
    </source>
</evidence>
<keyword evidence="5 8" id="KW-0677">Repeat</keyword>
<dbReference type="PANTHER" id="PTHR12815:SF23">
    <property type="entry name" value="OUTER MEMBRANE PROTEIN ASSEMBLY FACTOR BAMA"/>
    <property type="match status" value="1"/>
</dbReference>
<evidence type="ECO:0000313" key="13">
    <source>
        <dbReference type="Proteomes" id="UP000323522"/>
    </source>
</evidence>
<dbReference type="NCBIfam" id="TIGR03303">
    <property type="entry name" value="OM_YaeT"/>
    <property type="match status" value="1"/>
</dbReference>
<keyword evidence="7 8" id="KW-0998">Cell outer membrane</keyword>
<keyword evidence="2 8" id="KW-1134">Transmembrane beta strand</keyword>
<comment type="subunit">
    <text evidence="8">Part of the Bam complex.</text>
</comment>
<dbReference type="EMBL" id="CP035708">
    <property type="protein sequence ID" value="QEN00533.1"/>
    <property type="molecule type" value="Genomic_DNA"/>
</dbReference>
<evidence type="ECO:0000313" key="12">
    <source>
        <dbReference type="EMBL" id="QEN00533.1"/>
    </source>
</evidence>
<feature type="domain" description="POTRA" evidence="10">
    <location>
        <begin position="34"/>
        <end position="101"/>
    </location>
</feature>
<dbReference type="Proteomes" id="UP001549111">
    <property type="component" value="Unassembled WGS sequence"/>
</dbReference>
<dbReference type="Pfam" id="PF01103">
    <property type="entry name" value="Omp85"/>
    <property type="match status" value="1"/>
</dbReference>
<dbReference type="KEGG" id="snn:EWH46_06905"/>
<keyword evidence="6 8" id="KW-0472">Membrane</keyword>
<comment type="function">
    <text evidence="8">Part of the outer membrane protein assembly complex, which is involved in assembly and insertion of beta-barrel proteins into the outer membrane.</text>
</comment>
<comment type="similarity">
    <text evidence="8">Belongs to the BamA family.</text>
</comment>
<evidence type="ECO:0000256" key="4">
    <source>
        <dbReference type="ARBA" id="ARBA00022729"/>
    </source>
</evidence>